<dbReference type="OrthoDB" id="9801699at2"/>
<dbReference type="Pfam" id="PF01266">
    <property type="entry name" value="DAO"/>
    <property type="match status" value="1"/>
</dbReference>
<accession>A0A1M6CTY4</accession>
<dbReference type="SUPFAM" id="SSF51905">
    <property type="entry name" value="FAD/NAD(P)-binding domain"/>
    <property type="match status" value="1"/>
</dbReference>
<dbReference type="AlphaFoldDB" id="A0A1M6CTY4"/>
<dbReference type="InterPro" id="IPR052745">
    <property type="entry name" value="G3P_Oxidase/Oxidoreductase"/>
</dbReference>
<feature type="domain" description="BFD-like [2Fe-2S]-binding" evidence="2">
    <location>
        <begin position="397"/>
        <end position="450"/>
    </location>
</feature>
<dbReference type="Pfam" id="PF04324">
    <property type="entry name" value="Fer2_BFD"/>
    <property type="match status" value="1"/>
</dbReference>
<protein>
    <submittedName>
        <fullName evidence="3">Glycerol-3-phosphate dehydrogenase</fullName>
    </submittedName>
</protein>
<dbReference type="InterPro" id="IPR006076">
    <property type="entry name" value="FAD-dep_OxRdtase"/>
</dbReference>
<sequence>MFDVVIIGAGVVGTAVARELSRYDLKICVVEKNNDVNMGTSKANSAIIHAGFDAVPGSLKAKLNVMGNKIMDKLSEDLDFEFKKNGSMVLCFEEENIPKLHELKAQGEKNGVEGMKVISGEEAREMEPALSLEVKAALYAPTGGIVCPFGMNLAFAENAFMNGVEFKFNYKVMDMKKAKDEFIISDGKEEIKSKFIVNATGVYSDEFNNMISNNKINIRPRKGEYLLFDKTAGEKVAHTIFQLPTRLGKGILVTPTVHGNLLIGPNALDINEKDDVTTTKEGIKEVMEKAALSVTNIPMNMVITSFSGLRATGNTGDFIIGEAKDVPGFINAAGIESPGLSASPAVGMMIKDIIIEKLKPSLKKDFIEKRQGIIKFSELSKEEKQKLIKEKPEYGHIICRCEMVTEGEILDAMRRPLGAKTLDGVKIRTRAGMGRCQAGFCTPKTIAIIAKELGISPLEVTKFGNNSKVLTGINKENI</sequence>
<dbReference type="PANTHER" id="PTHR42720:SF1">
    <property type="entry name" value="GLYCEROL 3-PHOSPHATE OXIDASE"/>
    <property type="match status" value="1"/>
</dbReference>
<organism evidence="3 4">
    <name type="scientific">Clostridium amylolyticum</name>
    <dbReference type="NCBI Taxonomy" id="1121298"/>
    <lineage>
        <taxon>Bacteria</taxon>
        <taxon>Bacillati</taxon>
        <taxon>Bacillota</taxon>
        <taxon>Clostridia</taxon>
        <taxon>Eubacteriales</taxon>
        <taxon>Clostridiaceae</taxon>
        <taxon>Clostridium</taxon>
    </lineage>
</organism>
<dbReference type="InterPro" id="IPR007419">
    <property type="entry name" value="BFD-like_2Fe2S-bd_dom"/>
</dbReference>
<keyword evidence="4" id="KW-1185">Reference proteome</keyword>
<dbReference type="InterPro" id="IPR036188">
    <property type="entry name" value="FAD/NAD-bd_sf"/>
</dbReference>
<dbReference type="Gene3D" id="3.30.9.10">
    <property type="entry name" value="D-Amino Acid Oxidase, subunit A, domain 2"/>
    <property type="match status" value="1"/>
</dbReference>
<dbReference type="Gene3D" id="1.10.10.1100">
    <property type="entry name" value="BFD-like [2Fe-2S]-binding domain"/>
    <property type="match status" value="1"/>
</dbReference>
<dbReference type="CDD" id="cd19946">
    <property type="entry name" value="GlpA-like_Fer2_BFD-like"/>
    <property type="match status" value="1"/>
</dbReference>
<evidence type="ECO:0000313" key="3">
    <source>
        <dbReference type="EMBL" id="SHI64353.1"/>
    </source>
</evidence>
<dbReference type="STRING" id="1121298.SAMN05444401_1232"/>
<dbReference type="Gene3D" id="3.50.50.60">
    <property type="entry name" value="FAD/NAD(P)-binding domain"/>
    <property type="match status" value="1"/>
</dbReference>
<evidence type="ECO:0000259" key="2">
    <source>
        <dbReference type="Pfam" id="PF04324"/>
    </source>
</evidence>
<dbReference type="Proteomes" id="UP000184080">
    <property type="component" value="Unassembled WGS sequence"/>
</dbReference>
<dbReference type="PANTHER" id="PTHR42720">
    <property type="entry name" value="GLYCEROL-3-PHOSPHATE DEHYDROGENASE"/>
    <property type="match status" value="1"/>
</dbReference>
<dbReference type="EMBL" id="FQZO01000001">
    <property type="protein sequence ID" value="SHI64353.1"/>
    <property type="molecule type" value="Genomic_DNA"/>
</dbReference>
<dbReference type="RefSeq" id="WP_073004614.1">
    <property type="nucleotide sequence ID" value="NZ_FQZO01000001.1"/>
</dbReference>
<feature type="domain" description="FAD dependent oxidoreductase" evidence="1">
    <location>
        <begin position="3"/>
        <end position="352"/>
    </location>
</feature>
<reference evidence="3 4" key="1">
    <citation type="submission" date="2016-11" db="EMBL/GenBank/DDBJ databases">
        <authorList>
            <person name="Jaros S."/>
            <person name="Januszkiewicz K."/>
            <person name="Wedrychowicz H."/>
        </authorList>
    </citation>
    <scope>NUCLEOTIDE SEQUENCE [LARGE SCALE GENOMIC DNA]</scope>
    <source>
        <strain evidence="3 4">DSM 21864</strain>
    </source>
</reference>
<dbReference type="InterPro" id="IPR041854">
    <property type="entry name" value="BFD-like_2Fe2S-bd_dom_sf"/>
</dbReference>
<proteinExistence type="predicted"/>
<evidence type="ECO:0000313" key="4">
    <source>
        <dbReference type="Proteomes" id="UP000184080"/>
    </source>
</evidence>
<evidence type="ECO:0000259" key="1">
    <source>
        <dbReference type="Pfam" id="PF01266"/>
    </source>
</evidence>
<gene>
    <name evidence="3" type="ORF">SAMN05444401_1232</name>
</gene>
<name>A0A1M6CTY4_9CLOT</name>